<evidence type="ECO:0000313" key="2">
    <source>
        <dbReference type="Proteomes" id="UP001209540"/>
    </source>
</evidence>
<dbReference type="Proteomes" id="UP001209540">
    <property type="component" value="Unassembled WGS sequence"/>
</dbReference>
<accession>A0AAD5KKK9</accession>
<dbReference type="SUPFAM" id="SSF50978">
    <property type="entry name" value="WD40 repeat-like"/>
    <property type="match status" value="1"/>
</dbReference>
<name>A0AAD5KKK9_9FUNG</name>
<gene>
    <name evidence="1" type="ORF">BDA99DRAFT_246410</name>
</gene>
<keyword evidence="2" id="KW-1185">Reference proteome</keyword>
<protein>
    <submittedName>
        <fullName evidence="1">Uncharacterized protein</fullName>
    </submittedName>
</protein>
<reference evidence="1" key="2">
    <citation type="submission" date="2023-02" db="EMBL/GenBank/DDBJ databases">
        <authorList>
            <consortium name="DOE Joint Genome Institute"/>
            <person name="Mondo S.J."/>
            <person name="Chang Y."/>
            <person name="Wang Y."/>
            <person name="Ahrendt S."/>
            <person name="Andreopoulos W."/>
            <person name="Barry K."/>
            <person name="Beard J."/>
            <person name="Benny G.L."/>
            <person name="Blankenship S."/>
            <person name="Bonito G."/>
            <person name="Cuomo C."/>
            <person name="Desiro A."/>
            <person name="Gervers K.A."/>
            <person name="Hundley H."/>
            <person name="Kuo A."/>
            <person name="LaButti K."/>
            <person name="Lang B.F."/>
            <person name="Lipzen A."/>
            <person name="O'Donnell K."/>
            <person name="Pangilinan J."/>
            <person name="Reynolds N."/>
            <person name="Sandor L."/>
            <person name="Smith M.W."/>
            <person name="Tsang A."/>
            <person name="Grigoriev I.V."/>
            <person name="Stajich J.E."/>
            <person name="Spatafora J.W."/>
        </authorList>
    </citation>
    <scope>NUCLEOTIDE SEQUENCE</scope>
    <source>
        <strain evidence="1">RSA 2281</strain>
    </source>
</reference>
<dbReference type="InterPro" id="IPR036322">
    <property type="entry name" value="WD40_repeat_dom_sf"/>
</dbReference>
<reference evidence="1" key="1">
    <citation type="journal article" date="2022" name="IScience">
        <title>Evolution of zygomycete secretomes and the origins of terrestrial fungal ecologies.</title>
        <authorList>
            <person name="Chang Y."/>
            <person name="Wang Y."/>
            <person name="Mondo S."/>
            <person name="Ahrendt S."/>
            <person name="Andreopoulos W."/>
            <person name="Barry K."/>
            <person name="Beard J."/>
            <person name="Benny G.L."/>
            <person name="Blankenship S."/>
            <person name="Bonito G."/>
            <person name="Cuomo C."/>
            <person name="Desiro A."/>
            <person name="Gervers K.A."/>
            <person name="Hundley H."/>
            <person name="Kuo A."/>
            <person name="LaButti K."/>
            <person name="Lang B.F."/>
            <person name="Lipzen A."/>
            <person name="O'Donnell K."/>
            <person name="Pangilinan J."/>
            <person name="Reynolds N."/>
            <person name="Sandor L."/>
            <person name="Smith M.E."/>
            <person name="Tsang A."/>
            <person name="Grigoriev I.V."/>
            <person name="Stajich J.E."/>
            <person name="Spatafora J.W."/>
        </authorList>
    </citation>
    <scope>NUCLEOTIDE SEQUENCE</scope>
    <source>
        <strain evidence="1">RSA 2281</strain>
    </source>
</reference>
<evidence type="ECO:0000313" key="1">
    <source>
        <dbReference type="EMBL" id="KAI9274698.1"/>
    </source>
</evidence>
<dbReference type="AlphaFoldDB" id="A0AAD5KKK9"/>
<dbReference type="EMBL" id="JAIXMP010000004">
    <property type="protein sequence ID" value="KAI9274698.1"/>
    <property type="molecule type" value="Genomic_DNA"/>
</dbReference>
<proteinExistence type="predicted"/>
<comment type="caution">
    <text evidence="1">The sequence shown here is derived from an EMBL/GenBank/DDBJ whole genome shotgun (WGS) entry which is preliminary data.</text>
</comment>
<organism evidence="1 2">
    <name type="scientific">Phascolomyces articulosus</name>
    <dbReference type="NCBI Taxonomy" id="60185"/>
    <lineage>
        <taxon>Eukaryota</taxon>
        <taxon>Fungi</taxon>
        <taxon>Fungi incertae sedis</taxon>
        <taxon>Mucoromycota</taxon>
        <taxon>Mucoromycotina</taxon>
        <taxon>Mucoromycetes</taxon>
        <taxon>Mucorales</taxon>
        <taxon>Lichtheimiaceae</taxon>
        <taxon>Phascolomyces</taxon>
    </lineage>
</organism>
<sequence>MFTYEKLWERKLDDPINCLKVGKPFLEELSEENDILIGTTAGRVLILNQDKPPEVLLETKGGSVQALELYDLTGQRALDLVVGDSEGVITMFSRQQILSKQEIGTAVTTIDIFKDLEQGYEIIAGGMNGTVTGFQPHEIFWSLKVAEESAKIATLNMKGRRSPFIHCILATLLNDPFGQSMAVLLVCDGWQFVHFLRGSNRILSLRVPTVVCSMDAGRFLTFEVARRFNKTDTRPKTSLDSNKASEDKQVLLAGEDGIVYVMVNYEIHRLFDVGFRLSKIVGFRPSFLEQDEPDLVICVGYANRALVYRCDKLICEIATTDWPHNITLGDVNADGHDELVLGLLDQTVQVYRWVKQDI</sequence>